<evidence type="ECO:0000256" key="8">
    <source>
        <dbReference type="PIRNR" id="PIRNR005353"/>
    </source>
</evidence>
<feature type="transmembrane region" description="Helical" evidence="9">
    <location>
        <begin position="181"/>
        <end position="200"/>
    </location>
</feature>
<reference evidence="11" key="3">
    <citation type="submission" date="2022-09" db="EMBL/GenBank/DDBJ databases">
        <authorList>
            <person name="Hitch T.C.A."/>
        </authorList>
    </citation>
    <scope>NUCLEOTIDE SEQUENCE</scope>
    <source>
        <strain evidence="11">Sanger_19</strain>
    </source>
</reference>
<name>A0AAW4WHT0_9FIRM</name>
<evidence type="ECO:0000256" key="1">
    <source>
        <dbReference type="ARBA" id="ARBA00004651"/>
    </source>
</evidence>
<evidence type="ECO:0000256" key="2">
    <source>
        <dbReference type="ARBA" id="ARBA00005697"/>
    </source>
</evidence>
<comment type="caution">
    <text evidence="10">The sequence shown here is derived from an EMBL/GenBank/DDBJ whole genome shotgun (WGS) entry which is preliminary data.</text>
</comment>
<protein>
    <submittedName>
        <fullName evidence="10">NCS2 family permease</fullName>
    </submittedName>
</protein>
<dbReference type="Proteomes" id="UP001209666">
    <property type="component" value="Unassembled WGS sequence"/>
</dbReference>
<evidence type="ECO:0000313" key="13">
    <source>
        <dbReference type="Proteomes" id="UP001209666"/>
    </source>
</evidence>
<feature type="transmembrane region" description="Helical" evidence="9">
    <location>
        <begin position="401"/>
        <end position="428"/>
    </location>
</feature>
<proteinExistence type="inferred from homology"/>
<dbReference type="PIRSF" id="PIRSF005353">
    <property type="entry name" value="PbuG"/>
    <property type="match status" value="1"/>
</dbReference>
<dbReference type="InterPro" id="IPR026033">
    <property type="entry name" value="Azg-like_bact_archaea"/>
</dbReference>
<feature type="transmembrane region" description="Helical" evidence="9">
    <location>
        <begin position="265"/>
        <end position="290"/>
    </location>
</feature>
<feature type="transmembrane region" description="Helical" evidence="9">
    <location>
        <begin position="12"/>
        <end position="32"/>
    </location>
</feature>
<reference evidence="10" key="2">
    <citation type="submission" date="2021-10" db="EMBL/GenBank/DDBJ databases">
        <title>Anaerobic single-cell dispensing facilitates the cultivation of human gut bacteria.</title>
        <authorList>
            <person name="Afrizal A."/>
        </authorList>
    </citation>
    <scope>NUCLEOTIDE SEQUENCE</scope>
    <source>
        <strain evidence="10">CLA-AA-H204</strain>
    </source>
</reference>
<feature type="transmembrane region" description="Helical" evidence="9">
    <location>
        <begin position="137"/>
        <end position="161"/>
    </location>
</feature>
<dbReference type="Pfam" id="PF00860">
    <property type="entry name" value="Xan_ur_permease"/>
    <property type="match status" value="1"/>
</dbReference>
<evidence type="ECO:0000313" key="10">
    <source>
        <dbReference type="EMBL" id="MCC2242866.1"/>
    </source>
</evidence>
<feature type="transmembrane region" description="Helical" evidence="9">
    <location>
        <begin position="107"/>
        <end position="125"/>
    </location>
</feature>
<dbReference type="Proteomes" id="UP001198893">
    <property type="component" value="Unassembled WGS sequence"/>
</dbReference>
<keyword evidence="4 8" id="KW-1003">Cell membrane</keyword>
<feature type="transmembrane region" description="Helical" evidence="9">
    <location>
        <begin position="311"/>
        <end position="333"/>
    </location>
</feature>
<dbReference type="PANTHER" id="PTHR43337">
    <property type="entry name" value="XANTHINE/URACIL PERMEASE C887.17-RELATED"/>
    <property type="match status" value="1"/>
</dbReference>
<evidence type="ECO:0000256" key="4">
    <source>
        <dbReference type="ARBA" id="ARBA00022475"/>
    </source>
</evidence>
<dbReference type="GO" id="GO:0005345">
    <property type="term" value="F:purine nucleobase transmembrane transporter activity"/>
    <property type="evidence" value="ECO:0007669"/>
    <property type="project" value="TreeGrafter"/>
</dbReference>
<keyword evidence="7 8" id="KW-0472">Membrane</keyword>
<evidence type="ECO:0000313" key="11">
    <source>
        <dbReference type="EMBL" id="MCU6718154.1"/>
    </source>
</evidence>
<feature type="transmembrane region" description="Helical" evidence="9">
    <location>
        <begin position="207"/>
        <end position="227"/>
    </location>
</feature>
<feature type="transmembrane region" description="Helical" evidence="9">
    <location>
        <begin position="372"/>
        <end position="389"/>
    </location>
</feature>
<feature type="transmembrane region" description="Helical" evidence="9">
    <location>
        <begin position="82"/>
        <end position="101"/>
    </location>
</feature>
<dbReference type="InterPro" id="IPR006043">
    <property type="entry name" value="NCS2"/>
</dbReference>
<dbReference type="EMBL" id="JAJEQW010000012">
    <property type="protein sequence ID" value="MCC2242866.1"/>
    <property type="molecule type" value="Genomic_DNA"/>
</dbReference>
<keyword evidence="13" id="KW-1185">Reference proteome</keyword>
<evidence type="ECO:0000256" key="9">
    <source>
        <dbReference type="SAM" id="Phobius"/>
    </source>
</evidence>
<comment type="subcellular location">
    <subcellularLocation>
        <location evidence="1 8">Cell membrane</location>
        <topology evidence="1 8">Multi-pass membrane protein</topology>
    </subcellularLocation>
</comment>
<dbReference type="RefSeq" id="WP_022242523.1">
    <property type="nucleotide sequence ID" value="NZ_JAJEQW010000012.1"/>
</dbReference>
<dbReference type="InterPro" id="IPR045018">
    <property type="entry name" value="Azg-like"/>
</dbReference>
<feature type="transmembrane region" description="Helical" evidence="9">
    <location>
        <begin position="345"/>
        <end position="365"/>
    </location>
</feature>
<evidence type="ECO:0000256" key="3">
    <source>
        <dbReference type="ARBA" id="ARBA00022448"/>
    </source>
</evidence>
<evidence type="ECO:0000256" key="5">
    <source>
        <dbReference type="ARBA" id="ARBA00022692"/>
    </source>
</evidence>
<dbReference type="PANTHER" id="PTHR43337:SF1">
    <property type="entry name" value="XANTHINE_URACIL PERMEASE C887.17-RELATED"/>
    <property type="match status" value="1"/>
</dbReference>
<evidence type="ECO:0000256" key="6">
    <source>
        <dbReference type="ARBA" id="ARBA00022989"/>
    </source>
</evidence>
<keyword evidence="5 8" id="KW-0812">Transmembrane</keyword>
<keyword evidence="6 8" id="KW-1133">Transmembrane helix</keyword>
<organism evidence="10 12">
    <name type="scientific">Roseburia amylophila</name>
    <dbReference type="NCBI Taxonomy" id="2981794"/>
    <lineage>
        <taxon>Bacteria</taxon>
        <taxon>Bacillati</taxon>
        <taxon>Bacillota</taxon>
        <taxon>Clostridia</taxon>
        <taxon>Lachnospirales</taxon>
        <taxon>Lachnospiraceae</taxon>
        <taxon>Roseburia</taxon>
    </lineage>
</organism>
<dbReference type="EMBL" id="JAOQKI010000026">
    <property type="protein sequence ID" value="MCU6718154.1"/>
    <property type="molecule type" value="Genomic_DNA"/>
</dbReference>
<dbReference type="AlphaFoldDB" id="A0AAW4WHT0"/>
<dbReference type="GO" id="GO:0005886">
    <property type="term" value="C:plasma membrane"/>
    <property type="evidence" value="ECO:0007669"/>
    <property type="project" value="UniProtKB-SubCell"/>
</dbReference>
<accession>A0AAW4WHT0</accession>
<feature type="transmembrane region" description="Helical" evidence="9">
    <location>
        <begin position="52"/>
        <end position="75"/>
    </location>
</feature>
<reference evidence="11 13" key="1">
    <citation type="journal article" date="2021" name="ISME Commun">
        <title>Automated analysis of genomic sequences facilitates high-throughput and comprehensive description of bacteria.</title>
        <authorList>
            <person name="Hitch T.C.A."/>
        </authorList>
    </citation>
    <scope>NUCLEOTIDE SEQUENCE [LARGE SCALE GENOMIC DNA]</scope>
    <source>
        <strain evidence="11 13">Sanger_19</strain>
    </source>
</reference>
<evidence type="ECO:0000256" key="7">
    <source>
        <dbReference type="ARBA" id="ARBA00023136"/>
    </source>
</evidence>
<gene>
    <name evidence="10" type="ORF">LKD47_11205</name>
    <name evidence="11" type="ORF">OCV43_12920</name>
</gene>
<sequence>MEKFFKLKENGTSVKIEFIAGITTFVTMAYIIMVNPAMLATPFEGTDMYDKVFNGVFFATCLSAFLGTFLMGVLAKLPFAQAPGMGMNAFFTYTVMLGMGYSYEASLAMVFISGALFILITLCSFREKIVMAIPKNIKVAISVGIGLFLAFIGFQDAGLIVGNESTMVSLVDFSTFSENPVACWGAILAFFGIVLTTVLYKKKVTGSILISIFVVTILGIFTGNTVFDGFQINFGAQVKDFADVSLFACFRGFRELFMGSSVGQAILTLIMLIITFSMVDMFDTIGTLIGTAKSANMLDEDGNIPNAKKSLLCDAIATVGGSIFGTSTVTTYGECISGISVGGRTGLTSVFTAIMFLAAIIFAPFVSIIPSCATAPALIFVGGLLLSAIKDMEFDDVSEAIPAYLALIMMPLTYSIANGIAVGLIAYTLIKIFTGKFKELNIITVVLSALFVIRYLMISL</sequence>
<comment type="similarity">
    <text evidence="2 8">Belongs to the nucleobase:cation symporter-2 (NCS2) (TC 2.A.40) family. Azg-like subfamily.</text>
</comment>
<feature type="transmembrane region" description="Helical" evidence="9">
    <location>
        <begin position="440"/>
        <end position="458"/>
    </location>
</feature>
<evidence type="ECO:0000313" key="12">
    <source>
        <dbReference type="Proteomes" id="UP001198893"/>
    </source>
</evidence>
<keyword evidence="3 8" id="KW-0813">Transport</keyword>